<dbReference type="RefSeq" id="WP_406793716.1">
    <property type="nucleotide sequence ID" value="NZ_JBJHZX010000034.1"/>
</dbReference>
<name>A0ABW8SPK0_9CLOT</name>
<protein>
    <recommendedName>
        <fullName evidence="5">Bacterial toxin 24 domain-containing protein</fullName>
    </recommendedName>
</protein>
<feature type="transmembrane region" description="Helical" evidence="2">
    <location>
        <begin position="46"/>
        <end position="67"/>
    </location>
</feature>
<feature type="compositionally biased region" description="Acidic residues" evidence="1">
    <location>
        <begin position="342"/>
        <end position="356"/>
    </location>
</feature>
<dbReference type="EMBL" id="JBJHZX010000034">
    <property type="protein sequence ID" value="MFL0197612.1"/>
    <property type="molecule type" value="Genomic_DNA"/>
</dbReference>
<feature type="compositionally biased region" description="Basic and acidic residues" evidence="1">
    <location>
        <begin position="377"/>
        <end position="387"/>
    </location>
</feature>
<keyword evidence="2" id="KW-0472">Membrane</keyword>
<evidence type="ECO:0000313" key="3">
    <source>
        <dbReference type="EMBL" id="MFL0197612.1"/>
    </source>
</evidence>
<feature type="region of interest" description="Disordered" evidence="1">
    <location>
        <begin position="371"/>
        <end position="466"/>
    </location>
</feature>
<organism evidence="3 4">
    <name type="scientific">Candidatus Clostridium eludens</name>
    <dbReference type="NCBI Taxonomy" id="3381663"/>
    <lineage>
        <taxon>Bacteria</taxon>
        <taxon>Bacillati</taxon>
        <taxon>Bacillota</taxon>
        <taxon>Clostridia</taxon>
        <taxon>Eubacteriales</taxon>
        <taxon>Clostridiaceae</taxon>
        <taxon>Clostridium</taxon>
    </lineage>
</organism>
<sequence length="466" mass="49181">MSKRFFAILISIFLVFHSLVPVCTVRADASSLVVATAVEMGACPPVLGVALIAAGVTFGSVAAYEYVSNRYYNYLQNGGVPVSQLVQGGVLTITDGLKSATKSFLDSISSSGVGSLQESASASSGYNYYYADGLTGTATFTFTSFGKSTGSILAQSKDVSGHYYVTLNNLWYTAFPSSLSVSCGFVSSLDVAFINCTDTSGTISYTGYWTFTPASDIAVTVPPGSGNNFNSLPDQSISLNPSVVSSTSDFVGKAIDSSGNIGTLDSAGNVSSGSNILSSPVSLDSTSTGTTGDGTNTVTQTVQDAVNTIVSKLGGTVSQIEDGWKVKTQDSTITLSVQDDQTIEPETEQEIEEEDVEQTKTANEQAIEDAIKNLPPKGEDLLGKGWEDVTPEGMKTNTNSREYLDPNTGLRVRFDPAKPGASGFQGKDHYHVENPNSTGKIDRYLDINGEPAPRGSDRSHILPREE</sequence>
<keyword evidence="4" id="KW-1185">Reference proteome</keyword>
<feature type="region of interest" description="Disordered" evidence="1">
    <location>
        <begin position="278"/>
        <end position="297"/>
    </location>
</feature>
<evidence type="ECO:0000256" key="1">
    <source>
        <dbReference type="SAM" id="MobiDB-lite"/>
    </source>
</evidence>
<proteinExistence type="predicted"/>
<gene>
    <name evidence="3" type="ORF">ACJDU8_18875</name>
</gene>
<keyword evidence="2" id="KW-1133">Transmembrane helix</keyword>
<feature type="region of interest" description="Disordered" evidence="1">
    <location>
        <begin position="342"/>
        <end position="361"/>
    </location>
</feature>
<feature type="compositionally biased region" description="Low complexity" evidence="1">
    <location>
        <begin position="281"/>
        <end position="297"/>
    </location>
</feature>
<dbReference type="Proteomes" id="UP001623660">
    <property type="component" value="Unassembled WGS sequence"/>
</dbReference>
<accession>A0ABW8SPK0</accession>
<comment type="caution">
    <text evidence="3">The sequence shown here is derived from an EMBL/GenBank/DDBJ whole genome shotgun (WGS) entry which is preliminary data.</text>
</comment>
<evidence type="ECO:0008006" key="5">
    <source>
        <dbReference type="Google" id="ProtNLM"/>
    </source>
</evidence>
<keyword evidence="2" id="KW-0812">Transmembrane</keyword>
<evidence type="ECO:0000256" key="2">
    <source>
        <dbReference type="SAM" id="Phobius"/>
    </source>
</evidence>
<feature type="compositionally biased region" description="Basic and acidic residues" evidence="1">
    <location>
        <begin position="455"/>
        <end position="466"/>
    </location>
</feature>
<reference evidence="3 4" key="1">
    <citation type="submission" date="2024-11" db="EMBL/GenBank/DDBJ databases">
        <authorList>
            <person name="Heng Y.C."/>
            <person name="Lim A.C.H."/>
            <person name="Lee J.K.Y."/>
            <person name="Kittelmann S."/>
        </authorList>
    </citation>
    <scope>NUCLEOTIDE SEQUENCE [LARGE SCALE GENOMIC DNA]</scope>
    <source>
        <strain evidence="3 4">WILCCON 0269</strain>
    </source>
</reference>
<evidence type="ECO:0000313" key="4">
    <source>
        <dbReference type="Proteomes" id="UP001623660"/>
    </source>
</evidence>